<evidence type="ECO:0000259" key="5">
    <source>
        <dbReference type="Pfam" id="PF22244"/>
    </source>
</evidence>
<evidence type="ECO:0000313" key="6">
    <source>
        <dbReference type="EMBL" id="GGY84167.1"/>
    </source>
</evidence>
<dbReference type="EMBL" id="BMYZ01000003">
    <property type="protein sequence ID" value="GGY84167.1"/>
    <property type="molecule type" value="Genomic_DNA"/>
</dbReference>
<dbReference type="Proteomes" id="UP000619761">
    <property type="component" value="Unassembled WGS sequence"/>
</dbReference>
<protein>
    <recommendedName>
        <fullName evidence="5">4-O-methyl-glucuronoyl methylesterase-like domain-containing protein</fullName>
    </recommendedName>
</protein>
<dbReference type="Gene3D" id="3.40.50.1820">
    <property type="entry name" value="alpha/beta hydrolase"/>
    <property type="match status" value="1"/>
</dbReference>
<dbReference type="InterPro" id="IPR029058">
    <property type="entry name" value="AB_hydrolase_fold"/>
</dbReference>
<dbReference type="Pfam" id="PF22244">
    <property type="entry name" value="GCE_fung"/>
    <property type="match status" value="1"/>
</dbReference>
<gene>
    <name evidence="6" type="ORF">GCM10011613_31350</name>
</gene>
<keyword evidence="3" id="KW-0378">Hydrolase</keyword>
<dbReference type="InterPro" id="IPR054579">
    <property type="entry name" value="GCE-like_dom"/>
</dbReference>
<reference evidence="7" key="1">
    <citation type="journal article" date="2019" name="Int. J. Syst. Evol. Microbiol.">
        <title>The Global Catalogue of Microorganisms (GCM) 10K type strain sequencing project: providing services to taxonomists for standard genome sequencing and annotation.</title>
        <authorList>
            <consortium name="The Broad Institute Genomics Platform"/>
            <consortium name="The Broad Institute Genome Sequencing Center for Infectious Disease"/>
            <person name="Wu L."/>
            <person name="Ma J."/>
        </authorList>
    </citation>
    <scope>NUCLEOTIDE SEQUENCE [LARGE SCALE GENOMIC DNA]</scope>
    <source>
        <strain evidence="7">KCTC 32239</strain>
    </source>
</reference>
<evidence type="ECO:0000313" key="7">
    <source>
        <dbReference type="Proteomes" id="UP000619761"/>
    </source>
</evidence>
<keyword evidence="1" id="KW-0719">Serine esterase</keyword>
<evidence type="ECO:0000256" key="3">
    <source>
        <dbReference type="ARBA" id="ARBA00022801"/>
    </source>
</evidence>
<keyword evidence="2 4" id="KW-0732">Signal</keyword>
<feature type="domain" description="4-O-methyl-glucuronoyl methylesterase-like" evidence="5">
    <location>
        <begin position="110"/>
        <end position="345"/>
    </location>
</feature>
<dbReference type="PROSITE" id="PS51257">
    <property type="entry name" value="PROKAR_LIPOPROTEIN"/>
    <property type="match status" value="1"/>
</dbReference>
<dbReference type="SUPFAM" id="SSF53474">
    <property type="entry name" value="alpha/beta-Hydrolases"/>
    <property type="match status" value="1"/>
</dbReference>
<sequence length="412" mass="44141">MRAGYVSLSVAAIAACLVSCQAADSSKTSSRASTAAACSLPALPDFAQLPVISELPNPFVGLNGKTIKSKKDWACRRAEIGAQAQAYELGTKPAAPERITAELQGENLIVSVADKGKTISFTAKITYPKTGKAPYPAVIGMGGSWLNNEELAKQGVAVIQFPNNDVAEQLNGSSRGKGKFFELYGADHSAGALIAWAWGVSRLIDGLEATPASRINASRLGITGCSRNGKGALVAGAFDERIKLTIPQESGSGGSASWRVSDDQKAAGQNVQTLAQIVTENVWFTDSFKRFGQSANRLPIDQHSIMGMVAPRGLLVIENTSMEWLGNRSAYTAVLGAREIWRAHGIETDFGFSQLGGHNHCQLPAAQVPEVNAFVQKFLLDAVKTDTAIFKSDQEFDLNKDRWINWKTPQLK</sequence>
<accession>A0ABQ3B8R0</accession>
<proteinExistence type="predicted"/>
<evidence type="ECO:0000256" key="1">
    <source>
        <dbReference type="ARBA" id="ARBA00022487"/>
    </source>
</evidence>
<evidence type="ECO:0000256" key="2">
    <source>
        <dbReference type="ARBA" id="ARBA00022729"/>
    </source>
</evidence>
<organism evidence="6 7">
    <name type="scientific">Cellvibrio zantedeschiae</name>
    <dbReference type="NCBI Taxonomy" id="1237077"/>
    <lineage>
        <taxon>Bacteria</taxon>
        <taxon>Pseudomonadati</taxon>
        <taxon>Pseudomonadota</taxon>
        <taxon>Gammaproteobacteria</taxon>
        <taxon>Cellvibrionales</taxon>
        <taxon>Cellvibrionaceae</taxon>
        <taxon>Cellvibrio</taxon>
    </lineage>
</organism>
<evidence type="ECO:0000256" key="4">
    <source>
        <dbReference type="SAM" id="SignalP"/>
    </source>
</evidence>
<name>A0ABQ3B8R0_9GAMM</name>
<comment type="caution">
    <text evidence="6">The sequence shown here is derived from an EMBL/GenBank/DDBJ whole genome shotgun (WGS) entry which is preliminary data.</text>
</comment>
<feature type="chain" id="PRO_5046258682" description="4-O-methyl-glucuronoyl methylesterase-like domain-containing protein" evidence="4">
    <location>
        <begin position="23"/>
        <end position="412"/>
    </location>
</feature>
<feature type="signal peptide" evidence="4">
    <location>
        <begin position="1"/>
        <end position="22"/>
    </location>
</feature>
<dbReference type="RefSeq" id="WP_189420316.1">
    <property type="nucleotide sequence ID" value="NZ_BMYZ01000003.1"/>
</dbReference>
<keyword evidence="7" id="KW-1185">Reference proteome</keyword>